<dbReference type="GO" id="GO:0016987">
    <property type="term" value="F:sigma factor activity"/>
    <property type="evidence" value="ECO:0007669"/>
    <property type="project" value="UniProtKB-KW"/>
</dbReference>
<sequence length="206" mass="24581">METTETSELLSAYHTRESLLLRLKQGEDGVAWREFYEIYGRLIFGYSLHYDISHSEAEDIVQEVCIKVFRQIIRFDYSPERGRFRGWLKTITRHAVVDYLRRKNSRQKTSKEYWTRLEQELDAKAAVDEEIWRLEWEKAVYETALERVRKRVGEATFDVFKRYVLDDQSAVEVSEETTLDANAIYAVKHRVLKFIRQEVADILEDE</sequence>
<dbReference type="InterPro" id="IPR007627">
    <property type="entry name" value="RNA_pol_sigma70_r2"/>
</dbReference>
<evidence type="ECO:0000256" key="3">
    <source>
        <dbReference type="ARBA" id="ARBA00023125"/>
    </source>
</evidence>
<dbReference type="EMBL" id="CAAHFG010000001">
    <property type="protein sequence ID" value="VGO12093.1"/>
    <property type="molecule type" value="Genomic_DNA"/>
</dbReference>
<keyword evidence="7" id="KW-1185">Reference proteome</keyword>
<dbReference type="Gene3D" id="1.10.1740.10">
    <property type="match status" value="1"/>
</dbReference>
<dbReference type="PANTHER" id="PTHR43133:SF8">
    <property type="entry name" value="RNA POLYMERASE SIGMA FACTOR HI_1459-RELATED"/>
    <property type="match status" value="1"/>
</dbReference>
<dbReference type="GO" id="GO:0006352">
    <property type="term" value="P:DNA-templated transcription initiation"/>
    <property type="evidence" value="ECO:0007669"/>
    <property type="project" value="InterPro"/>
</dbReference>
<name>A0A6C2TWW4_PONDE</name>
<dbReference type="InterPro" id="IPR014284">
    <property type="entry name" value="RNA_pol_sigma-70_dom"/>
</dbReference>
<dbReference type="SUPFAM" id="SSF88946">
    <property type="entry name" value="Sigma2 domain of RNA polymerase sigma factors"/>
    <property type="match status" value="1"/>
</dbReference>
<evidence type="ECO:0000256" key="4">
    <source>
        <dbReference type="ARBA" id="ARBA00023163"/>
    </source>
</evidence>
<gene>
    <name evidence="6" type="ORF">PDESU_00643</name>
</gene>
<dbReference type="PANTHER" id="PTHR43133">
    <property type="entry name" value="RNA POLYMERASE ECF-TYPE SIGMA FACTO"/>
    <property type="match status" value="1"/>
</dbReference>
<feature type="domain" description="RNA polymerase sigma-70 region 2" evidence="5">
    <location>
        <begin position="35"/>
        <end position="104"/>
    </location>
</feature>
<dbReference type="InterPro" id="IPR039425">
    <property type="entry name" value="RNA_pol_sigma-70-like"/>
</dbReference>
<reference evidence="6 7" key="1">
    <citation type="submission" date="2019-04" db="EMBL/GenBank/DDBJ databases">
        <authorList>
            <person name="Van Vliet M D."/>
        </authorList>
    </citation>
    <scope>NUCLEOTIDE SEQUENCE [LARGE SCALE GENOMIC DNA]</scope>
    <source>
        <strain evidence="6 7">F1</strain>
    </source>
</reference>
<dbReference type="NCBIfam" id="TIGR02937">
    <property type="entry name" value="sigma70-ECF"/>
    <property type="match status" value="1"/>
</dbReference>
<organism evidence="6 7">
    <name type="scientific">Pontiella desulfatans</name>
    <dbReference type="NCBI Taxonomy" id="2750659"/>
    <lineage>
        <taxon>Bacteria</taxon>
        <taxon>Pseudomonadati</taxon>
        <taxon>Kiritimatiellota</taxon>
        <taxon>Kiritimatiellia</taxon>
        <taxon>Kiritimatiellales</taxon>
        <taxon>Pontiellaceae</taxon>
        <taxon>Pontiella</taxon>
    </lineage>
</organism>
<evidence type="ECO:0000256" key="1">
    <source>
        <dbReference type="ARBA" id="ARBA00023015"/>
    </source>
</evidence>
<evidence type="ECO:0000313" key="7">
    <source>
        <dbReference type="Proteomes" id="UP000366872"/>
    </source>
</evidence>
<protein>
    <recommendedName>
        <fullName evidence="5">RNA polymerase sigma-70 region 2 domain-containing protein</fullName>
    </recommendedName>
</protein>
<keyword evidence="3" id="KW-0238">DNA-binding</keyword>
<proteinExistence type="predicted"/>
<evidence type="ECO:0000259" key="5">
    <source>
        <dbReference type="Pfam" id="PF04542"/>
    </source>
</evidence>
<dbReference type="Pfam" id="PF04542">
    <property type="entry name" value="Sigma70_r2"/>
    <property type="match status" value="1"/>
</dbReference>
<dbReference type="Proteomes" id="UP000366872">
    <property type="component" value="Unassembled WGS sequence"/>
</dbReference>
<keyword evidence="1" id="KW-0805">Transcription regulation</keyword>
<accession>A0A6C2TWW4</accession>
<dbReference type="InterPro" id="IPR013325">
    <property type="entry name" value="RNA_pol_sigma_r2"/>
</dbReference>
<evidence type="ECO:0000313" key="6">
    <source>
        <dbReference type="EMBL" id="VGO12093.1"/>
    </source>
</evidence>
<dbReference type="AlphaFoldDB" id="A0A6C2TWW4"/>
<evidence type="ECO:0000256" key="2">
    <source>
        <dbReference type="ARBA" id="ARBA00023082"/>
    </source>
</evidence>
<keyword evidence="4" id="KW-0804">Transcription</keyword>
<dbReference type="GO" id="GO:0003677">
    <property type="term" value="F:DNA binding"/>
    <property type="evidence" value="ECO:0007669"/>
    <property type="project" value="UniProtKB-KW"/>
</dbReference>
<dbReference type="RefSeq" id="WP_136077791.1">
    <property type="nucleotide sequence ID" value="NZ_CAAHFG010000001.1"/>
</dbReference>
<keyword evidence="2" id="KW-0731">Sigma factor</keyword>